<dbReference type="InterPro" id="IPR044043">
    <property type="entry name" value="VanA_C_cat"/>
</dbReference>
<dbReference type="Gene3D" id="3.90.380.10">
    <property type="entry name" value="Naphthalene 1,2-dioxygenase Alpha Subunit, Chain A, domain 1"/>
    <property type="match status" value="1"/>
</dbReference>
<dbReference type="GO" id="GO:0008168">
    <property type="term" value="F:methyltransferase activity"/>
    <property type="evidence" value="ECO:0007669"/>
    <property type="project" value="UniProtKB-KW"/>
</dbReference>
<dbReference type="GO" id="GO:0032259">
    <property type="term" value="P:methylation"/>
    <property type="evidence" value="ECO:0007669"/>
    <property type="project" value="UniProtKB-KW"/>
</dbReference>
<dbReference type="Pfam" id="PF00355">
    <property type="entry name" value="Rieske"/>
    <property type="match status" value="1"/>
</dbReference>
<keyword evidence="2" id="KW-0479">Metal-binding</keyword>
<dbReference type="InterPro" id="IPR050584">
    <property type="entry name" value="Cholesterol_7-desaturase"/>
</dbReference>
<dbReference type="GO" id="GO:0051537">
    <property type="term" value="F:2 iron, 2 sulfur cluster binding"/>
    <property type="evidence" value="ECO:0007669"/>
    <property type="project" value="UniProtKB-KW"/>
</dbReference>
<evidence type="ECO:0000313" key="9">
    <source>
        <dbReference type="Proteomes" id="UP000571950"/>
    </source>
</evidence>
<feature type="domain" description="Rieske" evidence="7">
    <location>
        <begin position="11"/>
        <end position="112"/>
    </location>
</feature>
<keyword evidence="9" id="KW-1185">Reference proteome</keyword>
<evidence type="ECO:0000256" key="3">
    <source>
        <dbReference type="ARBA" id="ARBA00023002"/>
    </source>
</evidence>
<evidence type="ECO:0000256" key="2">
    <source>
        <dbReference type="ARBA" id="ARBA00022723"/>
    </source>
</evidence>
<proteinExistence type="predicted"/>
<dbReference type="PANTHER" id="PTHR21266:SF60">
    <property type="entry name" value="3-KETOSTEROID-9-ALPHA-MONOOXYGENASE, OXYGENASE COMPONENT"/>
    <property type="match status" value="1"/>
</dbReference>
<evidence type="ECO:0000256" key="6">
    <source>
        <dbReference type="SAM" id="MobiDB-lite"/>
    </source>
</evidence>
<evidence type="ECO:0000256" key="5">
    <source>
        <dbReference type="ARBA" id="ARBA00023014"/>
    </source>
</evidence>
<keyword evidence="1" id="KW-0001">2Fe-2S</keyword>
<dbReference type="InterPro" id="IPR036922">
    <property type="entry name" value="Rieske_2Fe-2S_sf"/>
</dbReference>
<dbReference type="RefSeq" id="WP_188071598.1">
    <property type="nucleotide sequence ID" value="NZ_BSPS01000029.1"/>
</dbReference>
<dbReference type="EMBL" id="JACIDT010000005">
    <property type="protein sequence ID" value="MBB3926043.1"/>
    <property type="molecule type" value="Genomic_DNA"/>
</dbReference>
<keyword evidence="5" id="KW-0411">Iron-sulfur</keyword>
<dbReference type="PANTHER" id="PTHR21266">
    <property type="entry name" value="IRON-SULFUR DOMAIN CONTAINING PROTEIN"/>
    <property type="match status" value="1"/>
</dbReference>
<dbReference type="SUPFAM" id="SSF50022">
    <property type="entry name" value="ISP domain"/>
    <property type="match status" value="1"/>
</dbReference>
<dbReference type="GO" id="GO:0018489">
    <property type="term" value="F:vanillate monooxygenase activity"/>
    <property type="evidence" value="ECO:0007669"/>
    <property type="project" value="UniProtKB-EC"/>
</dbReference>
<evidence type="ECO:0000256" key="1">
    <source>
        <dbReference type="ARBA" id="ARBA00022714"/>
    </source>
</evidence>
<keyword evidence="8" id="KW-0503">Monooxygenase</keyword>
<keyword evidence="3 8" id="KW-0560">Oxidoreductase</keyword>
<evidence type="ECO:0000256" key="4">
    <source>
        <dbReference type="ARBA" id="ARBA00023004"/>
    </source>
</evidence>
<keyword evidence="4" id="KW-0408">Iron</keyword>
<dbReference type="Gene3D" id="2.102.10.10">
    <property type="entry name" value="Rieske [2Fe-2S] iron-sulphur domain"/>
    <property type="match status" value="1"/>
</dbReference>
<dbReference type="EC" id="1.14.13.82" evidence="8"/>
<dbReference type="GO" id="GO:0046872">
    <property type="term" value="F:metal ion binding"/>
    <property type="evidence" value="ECO:0007669"/>
    <property type="project" value="UniProtKB-KW"/>
</dbReference>
<dbReference type="CDD" id="cd08878">
    <property type="entry name" value="RHO_alpha_C_DMO-like"/>
    <property type="match status" value="1"/>
</dbReference>
<protein>
    <submittedName>
        <fullName evidence="8">Vanillate O-demethylase monooxygenase subunit</fullName>
        <ecNumber evidence="8">1.14.13.82</ecNumber>
    </submittedName>
</protein>
<evidence type="ECO:0000259" key="7">
    <source>
        <dbReference type="PROSITE" id="PS51296"/>
    </source>
</evidence>
<gene>
    <name evidence="8" type="ORF">GGR43_001758</name>
</gene>
<dbReference type="InterPro" id="IPR017941">
    <property type="entry name" value="Rieske_2Fe-2S"/>
</dbReference>
<dbReference type="PROSITE" id="PS51296">
    <property type="entry name" value="RIESKE"/>
    <property type="match status" value="1"/>
</dbReference>
<comment type="caution">
    <text evidence="8">The sequence shown here is derived from an EMBL/GenBank/DDBJ whole genome shotgun (WGS) entry which is preliminary data.</text>
</comment>
<evidence type="ECO:0000313" key="8">
    <source>
        <dbReference type="EMBL" id="MBB3926043.1"/>
    </source>
</evidence>
<dbReference type="Proteomes" id="UP000571950">
    <property type="component" value="Unassembled WGS sequence"/>
</dbReference>
<dbReference type="AlphaFoldDB" id="A0A7W6BFP1"/>
<dbReference type="Pfam" id="PF19112">
    <property type="entry name" value="VanA_C"/>
    <property type="match status" value="1"/>
</dbReference>
<keyword evidence="8" id="KW-0489">Methyltransferase</keyword>
<accession>A0A7W6BFP1</accession>
<organism evidence="8 9">
    <name type="scientific">Sphingobium jiangsuense</name>
    <dbReference type="NCBI Taxonomy" id="870476"/>
    <lineage>
        <taxon>Bacteria</taxon>
        <taxon>Pseudomonadati</taxon>
        <taxon>Pseudomonadota</taxon>
        <taxon>Alphaproteobacteria</taxon>
        <taxon>Sphingomonadales</taxon>
        <taxon>Sphingomonadaceae</taxon>
        <taxon>Sphingobium</taxon>
    </lineage>
</organism>
<sequence>MENRKYLLNCWYGLGWATEIDDGQLLSRKILGRNLIAFRDAEGRPAALRDRCPHRMAPLSRGVLRDGVVQCQYHGLCFDGAGRCVENPLGPLPERARVESFAVVERDKMLWIWPGDAALADPDQIPDYSFQNHDGVDGDWVVFGYTHVEADYQLETDNLLDLSHTEFLHAGSFGGRGFIQNGEFQLRDFGNEIHSNWWMPDIPFIDPKTRTPTGKRLDHFLDMRWNAPSNMRLHVSFLPQGVHADRKDTKRDDLPGQFSAHIITPEDDGSCHYFWSANKPTGAGPFVGGLDKDAGLALFKLAFEVEDKPMIEAVEANMESDFWGEEPVILPNDAGGIRARRRLAKLIRDEQAAAGGKEAQADKQRLAQPAE</sequence>
<dbReference type="SUPFAM" id="SSF55961">
    <property type="entry name" value="Bet v1-like"/>
    <property type="match status" value="1"/>
</dbReference>
<name>A0A7W6BFP1_9SPHN</name>
<keyword evidence="8" id="KW-0808">Transferase</keyword>
<feature type="region of interest" description="Disordered" evidence="6">
    <location>
        <begin position="351"/>
        <end position="371"/>
    </location>
</feature>
<reference evidence="8 9" key="1">
    <citation type="submission" date="2020-08" db="EMBL/GenBank/DDBJ databases">
        <title>Genomic Encyclopedia of Type Strains, Phase IV (KMG-IV): sequencing the most valuable type-strain genomes for metagenomic binning, comparative biology and taxonomic classification.</title>
        <authorList>
            <person name="Goeker M."/>
        </authorList>
    </citation>
    <scope>NUCLEOTIDE SEQUENCE [LARGE SCALE GENOMIC DNA]</scope>
    <source>
        <strain evidence="8 9">DSM 26189</strain>
    </source>
</reference>